<dbReference type="InterPro" id="IPR011856">
    <property type="entry name" value="tRNA_endonuc-like_dom_sf"/>
</dbReference>
<protein>
    <submittedName>
        <fullName evidence="2">Restriction endonuclease</fullName>
    </submittedName>
</protein>
<keyword evidence="2" id="KW-0540">Nuclease</keyword>
<feature type="domain" description="Restriction endonuclease type IV Mrr" evidence="1">
    <location>
        <begin position="8"/>
        <end position="125"/>
    </location>
</feature>
<dbReference type="GO" id="GO:0003677">
    <property type="term" value="F:DNA binding"/>
    <property type="evidence" value="ECO:0007669"/>
    <property type="project" value="InterPro"/>
</dbReference>
<accession>A0A1H6SGA4</accession>
<name>A0A1H6SGA4_9FLAO</name>
<keyword evidence="2" id="KW-0255">Endonuclease</keyword>
<organism evidence="2 3">
    <name type="scientific">Flavobacterium terrigena</name>
    <dbReference type="NCBI Taxonomy" id="402734"/>
    <lineage>
        <taxon>Bacteria</taxon>
        <taxon>Pseudomonadati</taxon>
        <taxon>Bacteroidota</taxon>
        <taxon>Flavobacteriia</taxon>
        <taxon>Flavobacteriales</taxon>
        <taxon>Flavobacteriaceae</taxon>
        <taxon>Flavobacterium</taxon>
    </lineage>
</organism>
<sequence>MSQEKILDWKTYESITKYIYETLGKEFGVKIKGHGVTCKVVGKSGVEHQIDVLTSLSDGVHTYLTAIECKYWKQKVNKDIVMKLAEIIQDSGINKGIIVCKNGFTQDGIEYAKHKHIELVELREIEEKDLNENPKIIDLGDMELHVKSSIRRTEILNIDIGNNRKIDFKSEFELFNFLVIREDESYKPLITYMTEFRKEENPENKKTEKLTKYYEIPNGILYNRETKESLKINGITFTGQLREIDNSKNLKITLVDEVWLIMKSIFNERTFTFSESGLIKENKK</sequence>
<dbReference type="InterPro" id="IPR011335">
    <property type="entry name" value="Restrct_endonuc-II-like"/>
</dbReference>
<dbReference type="Pfam" id="PF04471">
    <property type="entry name" value="Mrr_cat"/>
    <property type="match status" value="1"/>
</dbReference>
<dbReference type="STRING" id="402734.SAMN05660918_1213"/>
<evidence type="ECO:0000259" key="1">
    <source>
        <dbReference type="Pfam" id="PF04471"/>
    </source>
</evidence>
<dbReference type="InterPro" id="IPR007560">
    <property type="entry name" value="Restrct_endonuc_IV_Mrr"/>
</dbReference>
<dbReference type="EMBL" id="FNYA01000002">
    <property type="protein sequence ID" value="SEI63120.1"/>
    <property type="molecule type" value="Genomic_DNA"/>
</dbReference>
<dbReference type="RefSeq" id="WP_091309694.1">
    <property type="nucleotide sequence ID" value="NZ_CBCSJU010000002.1"/>
</dbReference>
<dbReference type="AlphaFoldDB" id="A0A1H6SGA4"/>
<keyword evidence="3" id="KW-1185">Reference proteome</keyword>
<dbReference type="Proteomes" id="UP000199702">
    <property type="component" value="Unassembled WGS sequence"/>
</dbReference>
<gene>
    <name evidence="2" type="ORF">SAMN05660918_1213</name>
</gene>
<dbReference type="GO" id="GO:0004519">
    <property type="term" value="F:endonuclease activity"/>
    <property type="evidence" value="ECO:0007669"/>
    <property type="project" value="UniProtKB-KW"/>
</dbReference>
<dbReference type="GO" id="GO:0009307">
    <property type="term" value="P:DNA restriction-modification system"/>
    <property type="evidence" value="ECO:0007669"/>
    <property type="project" value="InterPro"/>
</dbReference>
<dbReference type="SUPFAM" id="SSF52980">
    <property type="entry name" value="Restriction endonuclease-like"/>
    <property type="match status" value="1"/>
</dbReference>
<dbReference type="Gene3D" id="3.40.1350.10">
    <property type="match status" value="1"/>
</dbReference>
<keyword evidence="2" id="KW-0378">Hydrolase</keyword>
<evidence type="ECO:0000313" key="2">
    <source>
        <dbReference type="EMBL" id="SEI63120.1"/>
    </source>
</evidence>
<evidence type="ECO:0000313" key="3">
    <source>
        <dbReference type="Proteomes" id="UP000199702"/>
    </source>
</evidence>
<dbReference type="OrthoDB" id="744987at2"/>
<proteinExistence type="predicted"/>
<reference evidence="3" key="1">
    <citation type="submission" date="2016-10" db="EMBL/GenBank/DDBJ databases">
        <authorList>
            <person name="Varghese N."/>
            <person name="Submissions S."/>
        </authorList>
    </citation>
    <scope>NUCLEOTIDE SEQUENCE [LARGE SCALE GENOMIC DNA]</scope>
    <source>
        <strain evidence="3">DSM 17934</strain>
    </source>
</reference>